<dbReference type="Gene3D" id="1.25.10.10">
    <property type="entry name" value="Leucine-rich Repeat Variant"/>
    <property type="match status" value="1"/>
</dbReference>
<feature type="compositionally biased region" description="Basic and acidic residues" evidence="4">
    <location>
        <begin position="1524"/>
        <end position="1537"/>
    </location>
</feature>
<dbReference type="SUPFAM" id="SSF57997">
    <property type="entry name" value="Tropomyosin"/>
    <property type="match status" value="1"/>
</dbReference>
<feature type="compositionally biased region" description="Basic and acidic residues" evidence="4">
    <location>
        <begin position="1496"/>
        <end position="1507"/>
    </location>
</feature>
<evidence type="ECO:0000313" key="7">
    <source>
        <dbReference type="EMBL" id="RDW29192.1"/>
    </source>
</evidence>
<dbReference type="Pfam" id="PF04869">
    <property type="entry name" value="Uso1_p115_head"/>
    <property type="match status" value="1"/>
</dbReference>
<dbReference type="GO" id="GO:0006888">
    <property type="term" value="P:endoplasmic reticulum to Golgi vesicle-mediated transport"/>
    <property type="evidence" value="ECO:0007669"/>
    <property type="project" value="TreeGrafter"/>
</dbReference>
<proteinExistence type="predicted"/>
<feature type="domain" description="Vesicle tethering protein Uso1/P115-like head" evidence="5">
    <location>
        <begin position="356"/>
        <end position="683"/>
    </location>
</feature>
<dbReference type="InterPro" id="IPR006953">
    <property type="entry name" value="Vesicle_Uso1_P115_head"/>
</dbReference>
<dbReference type="GO" id="GO:0048280">
    <property type="term" value="P:vesicle fusion with Golgi apparatus"/>
    <property type="evidence" value="ECO:0007669"/>
    <property type="project" value="InterPro"/>
</dbReference>
<dbReference type="InterPro" id="IPR016024">
    <property type="entry name" value="ARM-type_fold"/>
</dbReference>
<feature type="region of interest" description="Disordered" evidence="4">
    <location>
        <begin position="1463"/>
        <end position="1507"/>
    </location>
</feature>
<feature type="region of interest" description="Disordered" evidence="4">
    <location>
        <begin position="1020"/>
        <end position="1067"/>
    </location>
</feature>
<evidence type="ECO:0000259" key="5">
    <source>
        <dbReference type="Pfam" id="PF04869"/>
    </source>
</evidence>
<dbReference type="VEuPathDB" id="FungiDB:YALI0_F02387g"/>
<dbReference type="EMBL" id="KZ857324">
    <property type="protein sequence ID" value="RDW29192.1"/>
    <property type="molecule type" value="Genomic_DNA"/>
</dbReference>
<gene>
    <name evidence="7" type="ORF">B0I71DRAFT_90553</name>
</gene>
<feature type="region of interest" description="Disordered" evidence="4">
    <location>
        <begin position="1298"/>
        <end position="1370"/>
    </location>
</feature>
<dbReference type="InterPro" id="IPR024095">
    <property type="entry name" value="Vesicle_P115"/>
</dbReference>
<dbReference type="SUPFAM" id="SSF48371">
    <property type="entry name" value="ARM repeat"/>
    <property type="match status" value="2"/>
</dbReference>
<feature type="region of interest" description="Disordered" evidence="4">
    <location>
        <begin position="1524"/>
        <end position="1547"/>
    </location>
</feature>
<keyword evidence="3" id="KW-0175">Coiled coil</keyword>
<feature type="compositionally biased region" description="Low complexity" evidence="4">
    <location>
        <begin position="1463"/>
        <end position="1477"/>
    </location>
</feature>
<dbReference type="GO" id="GO:0005795">
    <property type="term" value="C:Golgi stack"/>
    <property type="evidence" value="ECO:0007669"/>
    <property type="project" value="TreeGrafter"/>
</dbReference>
<sequence length="1609" mass="177542">MNALSGFIRDSQPKTQSADHAIPTLCDRLTHATLLEDRRSAVLALKGLSKEYREAVAAGGMRGLISALTKDNDDDETVRASLETLLILFLGNDSDDRSTRGSLTRRGLKYISPLLRDTSSIDFIALWLTDEFSQNNENFATLIGLLSSHDTYIRLYTLKLLAAVVQNRSERVQECILEVPDGLMNLVAGLDDPTEFVRSECIIVLSSLVLGNADVQKLVVFENAFHRLFSIMDDEGGLQGGYVVGDCLTLLTHLLRYNVSNQVAFRETSCVSRLAQLLELPPDMEWNEQTTRNCTLALETCSLFVPEHGSVTRANQDAFLKAGVLFSILRLAFGANSSTPIRSFALITSGNLLRGNHAIQADFAAVDVPYVDVSQPPAVRVPVVMPVILALLKWTLSTQSVHFFDLRVGAAYCLQAYFQGNHHAKLEFIKQQIDAYNRRNKSEDTKEEKETAHHESDYSQYDSVSDNIIEALVNYDPDMKLNPYRPWFAAVLLLHIIIDCHEAQVELQNVVVGDEDIGEDPVSFIQAIAGVMVTCLPLQEPRIVFGYAMLLITILYENVGAVSDFLGESSTVEALLAVVSRSQCTPLMESMCCLILGTCYEFSDVDSAMSRADLYSLLRGSLGADQYLLKTKRLKDSSYFKDFDSEDILNAEKDDVAGLPKVYFDEIFVELVKENFTRLSRALLKDPSHSAGGKISYELVQSLEDNVKSLTDELEEVSTALSETKSATSAEIKDLKAIRDDLERDLQETDTRLKEARGALESLEGKFHTKVAAEKQLQTSLEAERKSGSGLQTELADLKKKLQTLTQQKTQLTTQVETLTAAKDKAESGINKMSKELFQLTRERDGSDKEKKGLQKELAELKKQDSSRRTELTALAANLKQTIKRLKEELSERTAELDKLKSDLASSEKDLASKTKDVSAKDTEIEKLKSELETANSKLASTAKEVEILTSELKAAKSDACDSETKIKAVESELVEQKSKVEHLNAELAAKSSSVESGAAELAEKVALVESLTAKLESKDKELATKTEELSAKEKELETKTSELETKTAELTTKSKELTAKSDEATTYSAKVKELETSSAALEKKQTTLKAMADNLTKDLAEKTKELVAAKSELESSNTSSKEEVDVLTKKLSDATAEAVELKKSSQAAETEASSKAENFEHDISSLKDDLAQAEKERDALRTELDTSIKEMENERTSLTKDADSATKELTNKVSMLQTKLDELTASHKKALGDSETEAKGLKKEIKAAQAEIKTLEEVKAKYEASQTDIKGLEKQVSELTESLETKTSETEAVKTALEEKLEEASSAKSKLETKVTELEKEVADNQGKHGKAASELEASLETQLADAKKELDNVKSTHADGSKKQASELNELKTKLEEVATANTKLETELKNASAKLEEEQAAKTKLSSDLEAKTKEVASLKMEIKSLRDEQTSNASSAGEFKGKIEKLEVELKTKETELQTKASNLESASSALEAASKELKSKATELESASSELKSKTSELESKTTELKTINTELKDRTSELKTKTTELESKSTELKTVSDTQSATEKALAELQSKYDELLKTNKAKSAATKDMVPKSEYEELMLMITDLDEKVEKYKEKLEEHGVE</sequence>
<dbReference type="GO" id="GO:0000139">
    <property type="term" value="C:Golgi membrane"/>
    <property type="evidence" value="ECO:0007669"/>
    <property type="project" value="InterPro"/>
</dbReference>
<feature type="compositionally biased region" description="Basic and acidic residues" evidence="4">
    <location>
        <begin position="1478"/>
        <end position="1488"/>
    </location>
</feature>
<dbReference type="PANTHER" id="PTHR10013">
    <property type="entry name" value="GENERAL VESICULAR TRANSPORT FACTOR P115"/>
    <property type="match status" value="1"/>
</dbReference>
<organism evidence="7 8">
    <name type="scientific">Yarrowia lipolytica</name>
    <name type="common">Candida lipolytica</name>
    <dbReference type="NCBI Taxonomy" id="4952"/>
    <lineage>
        <taxon>Eukaryota</taxon>
        <taxon>Fungi</taxon>
        <taxon>Dikarya</taxon>
        <taxon>Ascomycota</taxon>
        <taxon>Saccharomycotina</taxon>
        <taxon>Dipodascomycetes</taxon>
        <taxon>Dipodascales</taxon>
        <taxon>Dipodascales incertae sedis</taxon>
        <taxon>Yarrowia</taxon>
    </lineage>
</organism>
<evidence type="ECO:0000256" key="4">
    <source>
        <dbReference type="SAM" id="MobiDB-lite"/>
    </source>
</evidence>
<comment type="subcellular location">
    <subcellularLocation>
        <location evidence="1">Golgi apparatus</location>
    </subcellularLocation>
</comment>
<protein>
    <submittedName>
        <fullName evidence="7">p115 like vesicle tethering protein</fullName>
    </submittedName>
</protein>
<keyword evidence="2" id="KW-0333">Golgi apparatus</keyword>
<reference evidence="7 8" key="1">
    <citation type="submission" date="2018-07" db="EMBL/GenBank/DDBJ databases">
        <title>Draft Genome Assemblies for Five Robust Yarrowia lipolytica Strains Exhibiting High Lipid Production and Pentose Sugar Utilization and Sugar Alcohol Secretion from Undetoxified Lignocellulosic Biomass Hydrolysates.</title>
        <authorList>
            <consortium name="DOE Joint Genome Institute"/>
            <person name="Walker C."/>
            <person name="Ryu S."/>
            <person name="Na H."/>
            <person name="Zane M."/>
            <person name="LaButti K."/>
            <person name="Lipzen A."/>
            <person name="Haridas S."/>
            <person name="Barry K."/>
            <person name="Grigoriev I.V."/>
            <person name="Quarterman J."/>
            <person name="Slininger P."/>
            <person name="Dien B."/>
            <person name="Trinh C.T."/>
        </authorList>
    </citation>
    <scope>NUCLEOTIDE SEQUENCE [LARGE SCALE GENOMIC DNA]</scope>
    <source>
        <strain evidence="7 8">YB392</strain>
    </source>
</reference>
<name>A0A371CG36_YARLL</name>
<feature type="domain" description="Uso1/p115-like vesicle tethering protein C-terminal" evidence="6">
    <location>
        <begin position="1499"/>
        <end position="1609"/>
    </location>
</feature>
<dbReference type="GO" id="GO:0005783">
    <property type="term" value="C:endoplasmic reticulum"/>
    <property type="evidence" value="ECO:0007669"/>
    <property type="project" value="TreeGrafter"/>
</dbReference>
<feature type="non-terminal residue" evidence="7">
    <location>
        <position position="1609"/>
    </location>
</feature>
<dbReference type="GO" id="GO:0012507">
    <property type="term" value="C:ER to Golgi transport vesicle membrane"/>
    <property type="evidence" value="ECO:0007669"/>
    <property type="project" value="TreeGrafter"/>
</dbReference>
<feature type="compositionally biased region" description="Basic and acidic residues" evidence="4">
    <location>
        <begin position="1298"/>
        <end position="1328"/>
    </location>
</feature>
<evidence type="ECO:0000259" key="6">
    <source>
        <dbReference type="Pfam" id="PF04871"/>
    </source>
</evidence>
<evidence type="ECO:0000313" key="8">
    <source>
        <dbReference type="Proteomes" id="UP000256601"/>
    </source>
</evidence>
<feature type="compositionally biased region" description="Basic and acidic residues" evidence="4">
    <location>
        <begin position="439"/>
        <end position="457"/>
    </location>
</feature>
<dbReference type="PANTHER" id="PTHR10013:SF0">
    <property type="entry name" value="GENERAL VESICULAR TRANSPORT FACTOR P115"/>
    <property type="match status" value="1"/>
</dbReference>
<feature type="compositionally biased region" description="Basic and acidic residues" evidence="4">
    <location>
        <begin position="1153"/>
        <end position="1207"/>
    </location>
</feature>
<feature type="compositionally biased region" description="Basic and acidic residues" evidence="4">
    <location>
        <begin position="1347"/>
        <end position="1370"/>
    </location>
</feature>
<feature type="region of interest" description="Disordered" evidence="4">
    <location>
        <begin position="1109"/>
        <end position="1207"/>
    </location>
</feature>
<dbReference type="Gene3D" id="1.10.287.1490">
    <property type="match status" value="3"/>
</dbReference>
<feature type="region of interest" description="Disordered" evidence="4">
    <location>
        <begin position="439"/>
        <end position="459"/>
    </location>
</feature>
<dbReference type="Pfam" id="PF04871">
    <property type="entry name" value="Uso1_p115_C"/>
    <property type="match status" value="1"/>
</dbReference>
<accession>A0A371CG36</accession>
<evidence type="ECO:0000256" key="3">
    <source>
        <dbReference type="ARBA" id="ARBA00023054"/>
    </source>
</evidence>
<evidence type="ECO:0000256" key="2">
    <source>
        <dbReference type="ARBA" id="ARBA00023034"/>
    </source>
</evidence>
<dbReference type="InterPro" id="IPR006955">
    <property type="entry name" value="Uso1_p115_C"/>
</dbReference>
<feature type="compositionally biased region" description="Basic and acidic residues" evidence="4">
    <location>
        <begin position="1121"/>
        <end position="1133"/>
    </location>
</feature>
<dbReference type="VEuPathDB" id="FungiDB:YALI1_F03693g"/>
<feature type="compositionally biased region" description="Basic and acidic residues" evidence="4">
    <location>
        <begin position="1020"/>
        <end position="1064"/>
    </location>
</feature>
<evidence type="ECO:0000256" key="1">
    <source>
        <dbReference type="ARBA" id="ARBA00004555"/>
    </source>
</evidence>
<dbReference type="Proteomes" id="UP000256601">
    <property type="component" value="Unassembled WGS sequence"/>
</dbReference>
<dbReference type="InterPro" id="IPR011989">
    <property type="entry name" value="ARM-like"/>
</dbReference>
<dbReference type="GO" id="GO:0048211">
    <property type="term" value="P:Golgi vesicle docking"/>
    <property type="evidence" value="ECO:0007669"/>
    <property type="project" value="TreeGrafter"/>
</dbReference>
<dbReference type="GO" id="GO:0006886">
    <property type="term" value="P:intracellular protein transport"/>
    <property type="evidence" value="ECO:0007669"/>
    <property type="project" value="InterPro"/>
</dbReference>